<name>A0AAE0PM45_SORBR</name>
<keyword evidence="1" id="KW-0472">Membrane</keyword>
<sequence length="118" mass="13813">MGKKETGFLRICFDVSARTALSLTLTYLDWVILALVGRSLFLTHTVWGFVTIHNSCFSRFFFSCVAWRQQQMEALLKRRECELAFLCTISWLFQATERRKRERRGRGFITAFNSLSTD</sequence>
<gene>
    <name evidence="2" type="ORF">B0T20DRAFT_135408</name>
</gene>
<keyword evidence="3" id="KW-1185">Reference proteome</keyword>
<comment type="caution">
    <text evidence="2">The sequence shown here is derived from an EMBL/GenBank/DDBJ whole genome shotgun (WGS) entry which is preliminary data.</text>
</comment>
<evidence type="ECO:0000313" key="3">
    <source>
        <dbReference type="Proteomes" id="UP001281003"/>
    </source>
</evidence>
<accession>A0AAE0PM45</accession>
<feature type="transmembrane region" description="Helical" evidence="1">
    <location>
        <begin position="47"/>
        <end position="67"/>
    </location>
</feature>
<reference evidence="2" key="1">
    <citation type="journal article" date="2023" name="Mol. Phylogenet. Evol.">
        <title>Genome-scale phylogeny and comparative genomics of the fungal order Sordariales.</title>
        <authorList>
            <person name="Hensen N."/>
            <person name="Bonometti L."/>
            <person name="Westerberg I."/>
            <person name="Brannstrom I.O."/>
            <person name="Guillou S."/>
            <person name="Cros-Aarteil S."/>
            <person name="Calhoun S."/>
            <person name="Haridas S."/>
            <person name="Kuo A."/>
            <person name="Mondo S."/>
            <person name="Pangilinan J."/>
            <person name="Riley R."/>
            <person name="LaButti K."/>
            <person name="Andreopoulos B."/>
            <person name="Lipzen A."/>
            <person name="Chen C."/>
            <person name="Yan M."/>
            <person name="Daum C."/>
            <person name="Ng V."/>
            <person name="Clum A."/>
            <person name="Steindorff A."/>
            <person name="Ohm R.A."/>
            <person name="Martin F."/>
            <person name="Silar P."/>
            <person name="Natvig D.O."/>
            <person name="Lalanne C."/>
            <person name="Gautier V."/>
            <person name="Ament-Velasquez S.L."/>
            <person name="Kruys A."/>
            <person name="Hutchinson M.I."/>
            <person name="Powell A.J."/>
            <person name="Barry K."/>
            <person name="Miller A.N."/>
            <person name="Grigoriev I.V."/>
            <person name="Debuchy R."/>
            <person name="Gladieux P."/>
            <person name="Hiltunen Thoren M."/>
            <person name="Johannesson H."/>
        </authorList>
    </citation>
    <scope>NUCLEOTIDE SEQUENCE</scope>
    <source>
        <strain evidence="2">FGSC 1904</strain>
    </source>
</reference>
<evidence type="ECO:0000256" key="1">
    <source>
        <dbReference type="SAM" id="Phobius"/>
    </source>
</evidence>
<evidence type="ECO:0000313" key="2">
    <source>
        <dbReference type="EMBL" id="KAK3402254.1"/>
    </source>
</evidence>
<reference evidence="2" key="2">
    <citation type="submission" date="2023-07" db="EMBL/GenBank/DDBJ databases">
        <authorList>
            <consortium name="Lawrence Berkeley National Laboratory"/>
            <person name="Haridas S."/>
            <person name="Hensen N."/>
            <person name="Bonometti L."/>
            <person name="Westerberg I."/>
            <person name="Brannstrom I.O."/>
            <person name="Guillou S."/>
            <person name="Cros-Aarteil S."/>
            <person name="Calhoun S."/>
            <person name="Kuo A."/>
            <person name="Mondo S."/>
            <person name="Pangilinan J."/>
            <person name="Riley R."/>
            <person name="LaButti K."/>
            <person name="Andreopoulos B."/>
            <person name="Lipzen A."/>
            <person name="Chen C."/>
            <person name="Yanf M."/>
            <person name="Daum C."/>
            <person name="Ng V."/>
            <person name="Clum A."/>
            <person name="Steindorff A."/>
            <person name="Ohm R."/>
            <person name="Martin F."/>
            <person name="Silar P."/>
            <person name="Natvig D."/>
            <person name="Lalanne C."/>
            <person name="Gautier V."/>
            <person name="Ament-velasquez S.L."/>
            <person name="Kruys A."/>
            <person name="Hutchinson M.I."/>
            <person name="Powell A.J."/>
            <person name="Barry K."/>
            <person name="Miller A.N."/>
            <person name="Grigoriev I.V."/>
            <person name="Debuchy R."/>
            <person name="Gladieux P."/>
            <person name="Thoren M.H."/>
            <person name="Johannesson H."/>
        </authorList>
    </citation>
    <scope>NUCLEOTIDE SEQUENCE</scope>
    <source>
        <strain evidence="2">FGSC 1904</strain>
    </source>
</reference>
<organism evidence="2 3">
    <name type="scientific">Sordaria brevicollis</name>
    <dbReference type="NCBI Taxonomy" id="83679"/>
    <lineage>
        <taxon>Eukaryota</taxon>
        <taxon>Fungi</taxon>
        <taxon>Dikarya</taxon>
        <taxon>Ascomycota</taxon>
        <taxon>Pezizomycotina</taxon>
        <taxon>Sordariomycetes</taxon>
        <taxon>Sordariomycetidae</taxon>
        <taxon>Sordariales</taxon>
        <taxon>Sordariaceae</taxon>
        <taxon>Sordaria</taxon>
    </lineage>
</organism>
<feature type="transmembrane region" description="Helical" evidence="1">
    <location>
        <begin position="20"/>
        <end position="41"/>
    </location>
</feature>
<dbReference type="AlphaFoldDB" id="A0AAE0PM45"/>
<protein>
    <submittedName>
        <fullName evidence="2">Uncharacterized protein</fullName>
    </submittedName>
</protein>
<dbReference type="EMBL" id="JAUTDP010000002">
    <property type="protein sequence ID" value="KAK3402254.1"/>
    <property type="molecule type" value="Genomic_DNA"/>
</dbReference>
<keyword evidence="1" id="KW-1133">Transmembrane helix</keyword>
<keyword evidence="1" id="KW-0812">Transmembrane</keyword>
<dbReference type="Proteomes" id="UP001281003">
    <property type="component" value="Unassembled WGS sequence"/>
</dbReference>
<proteinExistence type="predicted"/>